<evidence type="ECO:0000256" key="3">
    <source>
        <dbReference type="SAM" id="Phobius"/>
    </source>
</evidence>
<dbReference type="SUPFAM" id="SSF55816">
    <property type="entry name" value="5'-nucleotidase (syn. UDP-sugar hydrolase), C-terminal domain"/>
    <property type="match status" value="1"/>
</dbReference>
<keyword evidence="1" id="KW-0547">Nucleotide-binding</keyword>
<proteinExistence type="inferred from homology"/>
<dbReference type="RefSeq" id="WP_370595526.1">
    <property type="nucleotide sequence ID" value="NZ_JALBUR010000003.1"/>
</dbReference>
<accession>A0AB35U0S1</accession>
<dbReference type="Gene3D" id="3.90.780.10">
    <property type="entry name" value="5'-Nucleotidase, C-terminal domain"/>
    <property type="match status" value="1"/>
</dbReference>
<feature type="region of interest" description="Disordered" evidence="2">
    <location>
        <begin position="313"/>
        <end position="332"/>
    </location>
</feature>
<dbReference type="Gene3D" id="3.60.21.10">
    <property type="match status" value="1"/>
</dbReference>
<dbReference type="AlphaFoldDB" id="A0AB35U0S1"/>
<protein>
    <submittedName>
        <fullName evidence="4">Uncharacterized protein</fullName>
    </submittedName>
</protein>
<dbReference type="InterPro" id="IPR006179">
    <property type="entry name" value="5_nucleotidase/apyrase"/>
</dbReference>
<reference evidence="4 5" key="1">
    <citation type="submission" date="2022-03" db="EMBL/GenBank/DDBJ databases">
        <title>Novel taxa within the pig intestine.</title>
        <authorList>
            <person name="Wylensek D."/>
            <person name="Bishof K."/>
            <person name="Afrizal A."/>
            <person name="Clavel T."/>
        </authorList>
    </citation>
    <scope>NUCLEOTIDE SEQUENCE [LARGE SCALE GENOMIC DNA]</scope>
    <source>
        <strain evidence="4 5">CLA-KB-P133</strain>
    </source>
</reference>
<dbReference type="InterPro" id="IPR029052">
    <property type="entry name" value="Metallo-depent_PP-like"/>
</dbReference>
<keyword evidence="1" id="KW-0378">Hydrolase</keyword>
<dbReference type="PANTHER" id="PTHR11575">
    <property type="entry name" value="5'-NUCLEOTIDASE-RELATED"/>
    <property type="match status" value="1"/>
</dbReference>
<dbReference type="PANTHER" id="PTHR11575:SF24">
    <property type="entry name" value="5'-NUCLEOTIDASE"/>
    <property type="match status" value="1"/>
</dbReference>
<dbReference type="GO" id="GO:0009166">
    <property type="term" value="P:nucleotide catabolic process"/>
    <property type="evidence" value="ECO:0007669"/>
    <property type="project" value="InterPro"/>
</dbReference>
<keyword evidence="3" id="KW-0472">Membrane</keyword>
<comment type="similarity">
    <text evidence="1">Belongs to the 5'-nucleotidase family.</text>
</comment>
<gene>
    <name evidence="4" type="ORF">MOZ60_02515</name>
</gene>
<evidence type="ECO:0000313" key="5">
    <source>
        <dbReference type="Proteomes" id="UP001286174"/>
    </source>
</evidence>
<keyword evidence="3" id="KW-1133">Transmembrane helix</keyword>
<comment type="caution">
    <text evidence="4">The sequence shown here is derived from an EMBL/GenBank/DDBJ whole genome shotgun (WGS) entry which is preliminary data.</text>
</comment>
<sequence>MGKLLKKGIISLLSVLALVLCTLPVKAENRTIRILFTSGLLAQLDPILEVNENGETIQTGGFAGLAGTIASQKNDATLVLDAGDFSYGTSASVLIPDGTVLSLLKQMGYDAVMPGEKDFSYDHDSLVSMWNAPVEKPYAVLDNVSLEGTDIFLPSLLLECGGVQVGIFGVMSDSLSGDGISVQDPLESASASVKALQAAGAQYIIAMCHDAAREDTSRLCDILADKIEGIDLIINGHQDEMTSSPSRQKDTWIVNGDSQGRNLGVLDIDVDARTISSCQYVRIDPSLADESVLTAVNDARQQAKAKLRALGQDPDQTAGVSDHVYTDPNNEQSDTRDFIMDALSDAWNHQTALPGRYAVSLAGADELVMPLPNGQITAMNLLDTGLAGNDAGSLSQPLYGAYVKGSDLRKICEIDYHEGQRNALSQLAMGRMKYTVLDQRLAMNQVVDVYVRETDKYWAKVSDDAYYPLVYTARVKQILDSAGTESRGILQVTLYGDAKAATSASDTPLKASDGTEMNALWAEMAYLESFPRGENAVHTLSGQYQSTIQKVTAVKMNVHNYFVHTSRFGWMVYLGIVGAVVLLIIIVRIFAWIYNRLHPLQAGDD</sequence>
<dbReference type="GO" id="GO:0000166">
    <property type="term" value="F:nucleotide binding"/>
    <property type="evidence" value="ECO:0007669"/>
    <property type="project" value="UniProtKB-KW"/>
</dbReference>
<evidence type="ECO:0000256" key="2">
    <source>
        <dbReference type="SAM" id="MobiDB-lite"/>
    </source>
</evidence>
<name>A0AB35U0S1_9FIRM</name>
<dbReference type="GO" id="GO:0016787">
    <property type="term" value="F:hydrolase activity"/>
    <property type="evidence" value="ECO:0007669"/>
    <property type="project" value="UniProtKB-KW"/>
</dbReference>
<evidence type="ECO:0000313" key="4">
    <source>
        <dbReference type="EMBL" id="MDX8418963.1"/>
    </source>
</evidence>
<keyword evidence="3" id="KW-0812">Transmembrane</keyword>
<keyword evidence="5" id="KW-1185">Reference proteome</keyword>
<dbReference type="EMBL" id="JALBUR010000003">
    <property type="protein sequence ID" value="MDX8418963.1"/>
    <property type="molecule type" value="Genomic_DNA"/>
</dbReference>
<organism evidence="4 5">
    <name type="scientific">Grylomicrobium aquisgranensis</name>
    <dbReference type="NCBI Taxonomy" id="2926318"/>
    <lineage>
        <taxon>Bacteria</taxon>
        <taxon>Bacillati</taxon>
        <taxon>Bacillota</taxon>
        <taxon>Erysipelotrichia</taxon>
        <taxon>Erysipelotrichales</taxon>
        <taxon>Erysipelotrichaceae</taxon>
        <taxon>Grylomicrobium</taxon>
    </lineage>
</organism>
<feature type="transmembrane region" description="Helical" evidence="3">
    <location>
        <begin position="570"/>
        <end position="591"/>
    </location>
</feature>
<dbReference type="Proteomes" id="UP001286174">
    <property type="component" value="Unassembled WGS sequence"/>
</dbReference>
<dbReference type="SUPFAM" id="SSF56300">
    <property type="entry name" value="Metallo-dependent phosphatases"/>
    <property type="match status" value="1"/>
</dbReference>
<dbReference type="InterPro" id="IPR036907">
    <property type="entry name" value="5'-Nucleotdase_C_sf"/>
</dbReference>
<evidence type="ECO:0000256" key="1">
    <source>
        <dbReference type="RuleBase" id="RU362119"/>
    </source>
</evidence>
<dbReference type="PRINTS" id="PR01607">
    <property type="entry name" value="APYRASEFAMLY"/>
</dbReference>